<reference evidence="2" key="1">
    <citation type="submission" date="2022-03" db="EMBL/GenBank/DDBJ databases">
        <authorList>
            <person name="Tunstrom K."/>
        </authorList>
    </citation>
    <scope>NUCLEOTIDE SEQUENCE</scope>
</reference>
<feature type="region of interest" description="Disordered" evidence="1">
    <location>
        <begin position="1"/>
        <end position="29"/>
    </location>
</feature>
<protein>
    <submittedName>
        <fullName evidence="2">Uncharacterized protein</fullName>
    </submittedName>
</protein>
<dbReference type="Proteomes" id="UP001153954">
    <property type="component" value="Unassembled WGS sequence"/>
</dbReference>
<organism evidence="2 3">
    <name type="scientific">Euphydryas editha</name>
    <name type="common">Edith's checkerspot</name>
    <dbReference type="NCBI Taxonomy" id="104508"/>
    <lineage>
        <taxon>Eukaryota</taxon>
        <taxon>Metazoa</taxon>
        <taxon>Ecdysozoa</taxon>
        <taxon>Arthropoda</taxon>
        <taxon>Hexapoda</taxon>
        <taxon>Insecta</taxon>
        <taxon>Pterygota</taxon>
        <taxon>Neoptera</taxon>
        <taxon>Endopterygota</taxon>
        <taxon>Lepidoptera</taxon>
        <taxon>Glossata</taxon>
        <taxon>Ditrysia</taxon>
        <taxon>Papilionoidea</taxon>
        <taxon>Nymphalidae</taxon>
        <taxon>Nymphalinae</taxon>
        <taxon>Euphydryas</taxon>
    </lineage>
</organism>
<feature type="compositionally biased region" description="Polar residues" evidence="1">
    <location>
        <begin position="7"/>
        <end position="29"/>
    </location>
</feature>
<dbReference type="PANTHER" id="PTHR10773:SF19">
    <property type="match status" value="1"/>
</dbReference>
<comment type="caution">
    <text evidence="2">The sequence shown here is derived from an EMBL/GenBank/DDBJ whole genome shotgun (WGS) entry which is preliminary data.</text>
</comment>
<sequence length="279" mass="31669">MFEETVTRSANNEVGSNASTKVQIPLNDLNSTTPSQDIIRQSSMETFLPKEEFCGIIKSEVPYETDSNPSLFNVYVSPLQSLVSRTLEIEENTSSTSSSQFSNYHSLSVSTQTTPKCRTSPKHVKSLDKTYPTKKSGVHREGTTIKIPCSSTCRLKCFEKFTSQQREHIFNAFWKLDDYRKQCDFITKYVKVYNRTYVSQDTSCTINFGSKRRKTIKPFLPFTDPGCEIPRNVLVCKTMFLNTLSISERLVYTALSNNCLVERSISPDHCGFTINDPTC</sequence>
<evidence type="ECO:0000313" key="3">
    <source>
        <dbReference type="Proteomes" id="UP001153954"/>
    </source>
</evidence>
<dbReference type="PANTHER" id="PTHR10773">
    <property type="entry name" value="DNA-DIRECTED RNA POLYMERASES I, II, AND III SUBUNIT RPABC2"/>
    <property type="match status" value="1"/>
</dbReference>
<keyword evidence="3" id="KW-1185">Reference proteome</keyword>
<dbReference type="AlphaFoldDB" id="A0AAU9THX4"/>
<gene>
    <name evidence="2" type="ORF">EEDITHA_LOCUS2170</name>
</gene>
<dbReference type="EMBL" id="CAKOGL010000004">
    <property type="protein sequence ID" value="CAH2085722.1"/>
    <property type="molecule type" value="Genomic_DNA"/>
</dbReference>
<name>A0AAU9THX4_EUPED</name>
<accession>A0AAU9THX4</accession>
<evidence type="ECO:0000313" key="2">
    <source>
        <dbReference type="EMBL" id="CAH2085722.1"/>
    </source>
</evidence>
<proteinExistence type="predicted"/>
<evidence type="ECO:0000256" key="1">
    <source>
        <dbReference type="SAM" id="MobiDB-lite"/>
    </source>
</evidence>